<evidence type="ECO:0000313" key="11">
    <source>
        <dbReference type="EMBL" id="KEQ31757.1"/>
    </source>
</evidence>
<evidence type="ECO:0000256" key="5">
    <source>
        <dbReference type="ARBA" id="ARBA00022777"/>
    </source>
</evidence>
<dbReference type="SMART" id="SM00086">
    <property type="entry name" value="PAC"/>
    <property type="match status" value="1"/>
</dbReference>
<dbReference type="EC" id="2.7.13.3" evidence="2"/>
<evidence type="ECO:0000256" key="2">
    <source>
        <dbReference type="ARBA" id="ARBA00012438"/>
    </source>
</evidence>
<keyword evidence="7" id="KW-0472">Membrane</keyword>
<feature type="domain" description="Histidine kinase" evidence="8">
    <location>
        <begin position="318"/>
        <end position="534"/>
    </location>
</feature>
<dbReference type="OrthoDB" id="9813151at2"/>
<feature type="domain" description="PAC" evidence="10">
    <location>
        <begin position="262"/>
        <end position="314"/>
    </location>
</feature>
<dbReference type="InterPro" id="IPR000700">
    <property type="entry name" value="PAS-assoc_C"/>
</dbReference>
<dbReference type="InterPro" id="IPR001610">
    <property type="entry name" value="PAC"/>
</dbReference>
<evidence type="ECO:0000259" key="10">
    <source>
        <dbReference type="PROSITE" id="PS50113"/>
    </source>
</evidence>
<proteinExistence type="predicted"/>
<dbReference type="InterPro" id="IPR003594">
    <property type="entry name" value="HATPase_dom"/>
</dbReference>
<dbReference type="eggNOG" id="COG5002">
    <property type="taxonomic scope" value="Bacteria"/>
</dbReference>
<evidence type="ECO:0000256" key="6">
    <source>
        <dbReference type="ARBA" id="ARBA00023012"/>
    </source>
</evidence>
<dbReference type="FunFam" id="1.10.287.130:FF:000001">
    <property type="entry name" value="Two-component sensor histidine kinase"/>
    <property type="match status" value="1"/>
</dbReference>
<dbReference type="EMBL" id="JNFF01000002">
    <property type="protein sequence ID" value="KEQ31757.1"/>
    <property type="molecule type" value="Genomic_DNA"/>
</dbReference>
<keyword evidence="4" id="KW-0808">Transferase</keyword>
<dbReference type="CDD" id="cd00130">
    <property type="entry name" value="PAS"/>
    <property type="match status" value="1"/>
</dbReference>
<dbReference type="CDD" id="cd00075">
    <property type="entry name" value="HATPase"/>
    <property type="match status" value="1"/>
</dbReference>
<organism evidence="11 12">
    <name type="scientific">Pedobacter antarcticus 4BY</name>
    <dbReference type="NCBI Taxonomy" id="1358423"/>
    <lineage>
        <taxon>Bacteria</taxon>
        <taxon>Pseudomonadati</taxon>
        <taxon>Bacteroidota</taxon>
        <taxon>Sphingobacteriia</taxon>
        <taxon>Sphingobacteriales</taxon>
        <taxon>Sphingobacteriaceae</taxon>
        <taxon>Pedobacter</taxon>
    </lineage>
</organism>
<dbReference type="InterPro" id="IPR004358">
    <property type="entry name" value="Sig_transdc_His_kin-like_C"/>
</dbReference>
<dbReference type="NCBIfam" id="TIGR00229">
    <property type="entry name" value="sensory_box"/>
    <property type="match status" value="1"/>
</dbReference>
<dbReference type="Gene3D" id="1.10.287.130">
    <property type="match status" value="1"/>
</dbReference>
<dbReference type="Pfam" id="PF00512">
    <property type="entry name" value="HisKA"/>
    <property type="match status" value="1"/>
</dbReference>
<dbReference type="CDD" id="cd00082">
    <property type="entry name" value="HisKA"/>
    <property type="match status" value="1"/>
</dbReference>
<evidence type="ECO:0000256" key="1">
    <source>
        <dbReference type="ARBA" id="ARBA00000085"/>
    </source>
</evidence>
<dbReference type="Proteomes" id="UP000028007">
    <property type="component" value="Unassembled WGS sequence"/>
</dbReference>
<dbReference type="PRINTS" id="PR00344">
    <property type="entry name" value="BCTRLSENSOR"/>
</dbReference>
<keyword evidence="3" id="KW-0597">Phosphoprotein</keyword>
<dbReference type="Pfam" id="PF02518">
    <property type="entry name" value="HATPase_c"/>
    <property type="match status" value="1"/>
</dbReference>
<dbReference type="Gene3D" id="3.30.565.10">
    <property type="entry name" value="Histidine kinase-like ATPase, C-terminal domain"/>
    <property type="match status" value="1"/>
</dbReference>
<dbReference type="AlphaFoldDB" id="A0A081PM34"/>
<keyword evidence="6" id="KW-0902">Two-component regulatory system</keyword>
<dbReference type="SMART" id="SM00387">
    <property type="entry name" value="HATPase_c"/>
    <property type="match status" value="1"/>
</dbReference>
<protein>
    <recommendedName>
        <fullName evidence="2">histidine kinase</fullName>
        <ecNumber evidence="2">2.7.13.3</ecNumber>
    </recommendedName>
</protein>
<dbReference type="PROSITE" id="PS50109">
    <property type="entry name" value="HIS_KIN"/>
    <property type="match status" value="1"/>
</dbReference>
<gene>
    <name evidence="11" type="ORF">N180_11575</name>
</gene>
<sequence length="538" mass="60578">MEEKKYVTKEKMNYTPEVKCGAYIRTNNWSEHPLGHFNKWPESLTTTISLLLNNTLPTLLLWGSERYIFYNEAFRPSLGFAGNHPIAIGQPADSFWLATWPSSQLLLPDAQTGIAAANIQDHPLPLYRNNHFEDAFWTFNSSVLTDLLGNQRGVFITCFETTEKVLALQKLQGDQNTISQTRTSDILNTEERLRLATEATGIGSWDIDLISKAIIYTPTLMEICGFPRNAIIDLSELIAMIHPDDQKALEEAYDHALISGNFHAEVRICREDQSEHWINTNGRLIRDENDKPVRILGTCIDITDRKMEQLQKNDFIALASHELKTPLTSVKAYIQLLKSGRSGNDMNTVKDLASRAEHQVNKMTRLIYSFMDISRIESGHLDLNMNPFMIDDLIRELTADFQLHTSSHHITFNAGISAPIFGDKVRMGQVVENLISNAIKYSPLTKNIEVSSWISGDEAIVAVKDNGIGIDPKNQKSIFERFYRAADEKAINASGFGIGLYICAGIMKSHNGGIWVNSEQGKGSTFYISLPVYQENKD</sequence>
<dbReference type="Gene3D" id="2.10.70.100">
    <property type="match status" value="1"/>
</dbReference>
<dbReference type="SUPFAM" id="SSF55785">
    <property type="entry name" value="PYP-like sensor domain (PAS domain)"/>
    <property type="match status" value="1"/>
</dbReference>
<dbReference type="InterPro" id="IPR000014">
    <property type="entry name" value="PAS"/>
</dbReference>
<feature type="domain" description="PAS" evidence="9">
    <location>
        <begin position="189"/>
        <end position="260"/>
    </location>
</feature>
<dbReference type="eggNOG" id="COG4251">
    <property type="taxonomic scope" value="Bacteria"/>
</dbReference>
<comment type="caution">
    <text evidence="11">The sequence shown here is derived from an EMBL/GenBank/DDBJ whole genome shotgun (WGS) entry which is preliminary data.</text>
</comment>
<dbReference type="GO" id="GO:0000155">
    <property type="term" value="F:phosphorelay sensor kinase activity"/>
    <property type="evidence" value="ECO:0007669"/>
    <property type="project" value="InterPro"/>
</dbReference>
<dbReference type="InterPro" id="IPR035965">
    <property type="entry name" value="PAS-like_dom_sf"/>
</dbReference>
<evidence type="ECO:0000256" key="4">
    <source>
        <dbReference type="ARBA" id="ARBA00022679"/>
    </source>
</evidence>
<evidence type="ECO:0000259" key="9">
    <source>
        <dbReference type="PROSITE" id="PS50112"/>
    </source>
</evidence>
<dbReference type="SUPFAM" id="SSF47384">
    <property type="entry name" value="Homodimeric domain of signal transducing histidine kinase"/>
    <property type="match status" value="1"/>
</dbReference>
<dbReference type="SUPFAM" id="SSF55874">
    <property type="entry name" value="ATPase domain of HSP90 chaperone/DNA topoisomerase II/histidine kinase"/>
    <property type="match status" value="1"/>
</dbReference>
<keyword evidence="5" id="KW-0418">Kinase</keyword>
<dbReference type="InterPro" id="IPR036097">
    <property type="entry name" value="HisK_dim/P_sf"/>
</dbReference>
<dbReference type="PROSITE" id="PS50112">
    <property type="entry name" value="PAS"/>
    <property type="match status" value="1"/>
</dbReference>
<dbReference type="PANTHER" id="PTHR43547">
    <property type="entry name" value="TWO-COMPONENT HISTIDINE KINASE"/>
    <property type="match status" value="1"/>
</dbReference>
<dbReference type="PANTHER" id="PTHR43547:SF2">
    <property type="entry name" value="HYBRID SIGNAL TRANSDUCTION HISTIDINE KINASE C"/>
    <property type="match status" value="1"/>
</dbReference>
<dbReference type="PROSITE" id="PS50113">
    <property type="entry name" value="PAC"/>
    <property type="match status" value="1"/>
</dbReference>
<dbReference type="InterPro" id="IPR013655">
    <property type="entry name" value="PAS_fold_3"/>
</dbReference>
<evidence type="ECO:0000313" key="12">
    <source>
        <dbReference type="Proteomes" id="UP000028007"/>
    </source>
</evidence>
<comment type="catalytic activity">
    <reaction evidence="1">
        <text>ATP + protein L-histidine = ADP + protein N-phospho-L-histidine.</text>
        <dbReference type="EC" id="2.7.13.3"/>
    </reaction>
</comment>
<evidence type="ECO:0000259" key="8">
    <source>
        <dbReference type="PROSITE" id="PS50109"/>
    </source>
</evidence>
<accession>A0A081PM34</accession>
<name>A0A081PM34_9SPHI</name>
<dbReference type="InterPro" id="IPR003661">
    <property type="entry name" value="HisK_dim/P_dom"/>
</dbReference>
<dbReference type="Gene3D" id="3.30.450.20">
    <property type="entry name" value="PAS domain"/>
    <property type="match status" value="2"/>
</dbReference>
<dbReference type="FunFam" id="3.30.565.10:FF:000006">
    <property type="entry name" value="Sensor histidine kinase WalK"/>
    <property type="match status" value="1"/>
</dbReference>
<keyword evidence="12" id="KW-1185">Reference proteome</keyword>
<evidence type="ECO:0000256" key="3">
    <source>
        <dbReference type="ARBA" id="ARBA00022553"/>
    </source>
</evidence>
<evidence type="ECO:0000256" key="7">
    <source>
        <dbReference type="ARBA" id="ARBA00023136"/>
    </source>
</evidence>
<dbReference type="RefSeq" id="WP_051759449.1">
    <property type="nucleotide sequence ID" value="NZ_JNFF01000002.1"/>
</dbReference>
<dbReference type="InterPro" id="IPR036890">
    <property type="entry name" value="HATPase_C_sf"/>
</dbReference>
<reference evidence="11 12" key="1">
    <citation type="journal article" date="1992" name="Int. J. Syst. Bacteriol.">
        <title>Sphingobacterium antarcticus sp. nov. a Psychrotrophic Bacterium from the Soils of Schirmacher Oasis, Antarctica.</title>
        <authorList>
            <person name="Shivaji S."/>
            <person name="Ray M.K."/>
            <person name="Rao N.S."/>
            <person name="Saiserr L."/>
            <person name="Jagannadham M.V."/>
            <person name="Kumar G.S."/>
            <person name="Reddy G."/>
            <person name="Bhargava P.M."/>
        </authorList>
    </citation>
    <scope>NUCLEOTIDE SEQUENCE [LARGE SCALE GENOMIC DNA]</scope>
    <source>
        <strain evidence="11 12">4BY</strain>
    </source>
</reference>
<dbReference type="Pfam" id="PF08447">
    <property type="entry name" value="PAS_3"/>
    <property type="match status" value="1"/>
</dbReference>
<dbReference type="InterPro" id="IPR005467">
    <property type="entry name" value="His_kinase_dom"/>
</dbReference>
<dbReference type="SMART" id="SM00388">
    <property type="entry name" value="HisKA"/>
    <property type="match status" value="1"/>
</dbReference>